<accession>A0A154PQW9</accession>
<gene>
    <name evidence="4" type="ORF">WN55_06647</name>
</gene>
<dbReference type="GO" id="GO:0016787">
    <property type="term" value="F:hydrolase activity"/>
    <property type="evidence" value="ECO:0007669"/>
    <property type="project" value="UniProtKB-KW"/>
</dbReference>
<evidence type="ECO:0000313" key="5">
    <source>
        <dbReference type="Proteomes" id="UP000076502"/>
    </source>
</evidence>
<protein>
    <submittedName>
        <fullName evidence="4">Serine hydrolase-like protein 2</fullName>
    </submittedName>
</protein>
<dbReference type="OMA" id="HNNYPER"/>
<comment type="similarity">
    <text evidence="1">Belongs to the AB hydrolase superfamily.</text>
</comment>
<dbReference type="InterPro" id="IPR029058">
    <property type="entry name" value="AB_hydrolase_fold"/>
</dbReference>
<evidence type="ECO:0000256" key="2">
    <source>
        <dbReference type="ARBA" id="ARBA00022801"/>
    </source>
</evidence>
<dbReference type="Pfam" id="PF00561">
    <property type="entry name" value="Abhydrolase_1"/>
    <property type="match status" value="1"/>
</dbReference>
<dbReference type="GO" id="GO:0016020">
    <property type="term" value="C:membrane"/>
    <property type="evidence" value="ECO:0007669"/>
    <property type="project" value="TreeGrafter"/>
</dbReference>
<reference evidence="4 5" key="1">
    <citation type="submission" date="2015-07" db="EMBL/GenBank/DDBJ databases">
        <title>The genome of Dufourea novaeangliae.</title>
        <authorList>
            <person name="Pan H."/>
            <person name="Kapheim K."/>
        </authorList>
    </citation>
    <scope>NUCLEOTIDE SEQUENCE [LARGE SCALE GENOMIC DNA]</scope>
    <source>
        <strain evidence="4">0120121106</strain>
        <tissue evidence="4">Whole body</tissue>
    </source>
</reference>
<keyword evidence="2 4" id="KW-0378">Hydrolase</keyword>
<keyword evidence="5" id="KW-1185">Reference proteome</keyword>
<dbReference type="PANTHER" id="PTHR43798">
    <property type="entry name" value="MONOACYLGLYCEROL LIPASE"/>
    <property type="match status" value="1"/>
</dbReference>
<dbReference type="AlphaFoldDB" id="A0A154PQW9"/>
<evidence type="ECO:0000313" key="4">
    <source>
        <dbReference type="EMBL" id="KZC14263.1"/>
    </source>
</evidence>
<dbReference type="InterPro" id="IPR000073">
    <property type="entry name" value="AB_hydrolase_1"/>
</dbReference>
<dbReference type="SUPFAM" id="SSF53474">
    <property type="entry name" value="alpha/beta-Hydrolases"/>
    <property type="match status" value="1"/>
</dbReference>
<dbReference type="OrthoDB" id="6431331at2759"/>
<name>A0A154PQW9_DUFNO</name>
<proteinExistence type="inferred from homology"/>
<dbReference type="STRING" id="178035.A0A154PQW9"/>
<dbReference type="InterPro" id="IPR050266">
    <property type="entry name" value="AB_hydrolase_sf"/>
</dbReference>
<dbReference type="Gene3D" id="3.40.50.1820">
    <property type="entry name" value="alpha/beta hydrolase"/>
    <property type="match status" value="1"/>
</dbReference>
<organism evidence="4 5">
    <name type="scientific">Dufourea novaeangliae</name>
    <name type="common">Sweat bee</name>
    <dbReference type="NCBI Taxonomy" id="178035"/>
    <lineage>
        <taxon>Eukaryota</taxon>
        <taxon>Metazoa</taxon>
        <taxon>Ecdysozoa</taxon>
        <taxon>Arthropoda</taxon>
        <taxon>Hexapoda</taxon>
        <taxon>Insecta</taxon>
        <taxon>Pterygota</taxon>
        <taxon>Neoptera</taxon>
        <taxon>Endopterygota</taxon>
        <taxon>Hymenoptera</taxon>
        <taxon>Apocrita</taxon>
        <taxon>Aculeata</taxon>
        <taxon>Apoidea</taxon>
        <taxon>Anthophila</taxon>
        <taxon>Halictidae</taxon>
        <taxon>Rophitinae</taxon>
        <taxon>Dufourea</taxon>
    </lineage>
</organism>
<evidence type="ECO:0000259" key="3">
    <source>
        <dbReference type="Pfam" id="PF00561"/>
    </source>
</evidence>
<sequence length="296" mass="34001">MSSSKKQVTEVNLPVPWGHIAAKVYGSSRGKKILVVHGILDNAGSFDRLINLLPQEYHYISIDLPGHGFSSPFPSGVPLQYFDYVYTILLVLDALKWKTCIYLAHSFGSQIGMYFSILYPGRLEKIIAIDGIMPLPIRDVVSYTQKTYNLNKYSTAKDALYTKEEVMYALKFKRQETLNTDAAEAMFKRAVTKVGDLYKYNRDPRLRELVRPIFTMQQHAEFWKKFSTPVILIVADRSSKIDTIPNLIEQARIAIKDKSDFFVVFVKGNHDVHNNYPERVAPHIYKFLKHDTKSKL</sequence>
<evidence type="ECO:0000256" key="1">
    <source>
        <dbReference type="ARBA" id="ARBA00008645"/>
    </source>
</evidence>
<dbReference type="EMBL" id="KQ435053">
    <property type="protein sequence ID" value="KZC14263.1"/>
    <property type="molecule type" value="Genomic_DNA"/>
</dbReference>
<feature type="domain" description="AB hydrolase-1" evidence="3">
    <location>
        <begin position="33"/>
        <end position="191"/>
    </location>
</feature>
<dbReference type="PANTHER" id="PTHR43798:SF14">
    <property type="entry name" value="SERINE HYDROLASE-LIKE PROTEIN DDB_G0286239"/>
    <property type="match status" value="1"/>
</dbReference>
<dbReference type="Proteomes" id="UP000076502">
    <property type="component" value="Unassembled WGS sequence"/>
</dbReference>
<dbReference type="ESTHER" id="9hyme-a0a154pqw9">
    <property type="family name" value="SERHL"/>
</dbReference>